<evidence type="ECO:0000313" key="2">
    <source>
        <dbReference type="Proteomes" id="UP000299102"/>
    </source>
</evidence>
<evidence type="ECO:0000313" key="1">
    <source>
        <dbReference type="EMBL" id="GBP27981.1"/>
    </source>
</evidence>
<dbReference type="Proteomes" id="UP000299102">
    <property type="component" value="Unassembled WGS sequence"/>
</dbReference>
<dbReference type="EMBL" id="BGZK01000201">
    <property type="protein sequence ID" value="GBP27981.1"/>
    <property type="molecule type" value="Genomic_DNA"/>
</dbReference>
<keyword evidence="2" id="KW-1185">Reference proteome</keyword>
<reference evidence="1 2" key="1">
    <citation type="journal article" date="2019" name="Commun. Biol.">
        <title>The bagworm genome reveals a unique fibroin gene that provides high tensile strength.</title>
        <authorList>
            <person name="Kono N."/>
            <person name="Nakamura H."/>
            <person name="Ohtoshi R."/>
            <person name="Tomita M."/>
            <person name="Numata K."/>
            <person name="Arakawa K."/>
        </authorList>
    </citation>
    <scope>NUCLEOTIDE SEQUENCE [LARGE SCALE GENOMIC DNA]</scope>
</reference>
<proteinExistence type="predicted"/>
<accession>A0A4C1UNG1</accession>
<comment type="caution">
    <text evidence="1">The sequence shown here is derived from an EMBL/GenBank/DDBJ whole genome shotgun (WGS) entry which is preliminary data.</text>
</comment>
<dbReference type="AlphaFoldDB" id="A0A4C1UNG1"/>
<sequence length="117" mass="13519">MLSGLVRLKYVTRVPIRYPRCGSRPTPQRRESINVARVQHHVDAIWASCFGSMLRMFIEFLSCKSERFALSTNWHLVYLLGSNHSTRFTPKPTLGSIGLSHEIYQEKDLTARIKEKV</sequence>
<name>A0A4C1UNG1_EUMVA</name>
<gene>
    <name evidence="1" type="ORF">EVAR_83612_1</name>
</gene>
<protein>
    <submittedName>
        <fullName evidence="1">Uncharacterized protein</fullName>
    </submittedName>
</protein>
<organism evidence="1 2">
    <name type="scientific">Eumeta variegata</name>
    <name type="common">Bagworm moth</name>
    <name type="synonym">Eumeta japonica</name>
    <dbReference type="NCBI Taxonomy" id="151549"/>
    <lineage>
        <taxon>Eukaryota</taxon>
        <taxon>Metazoa</taxon>
        <taxon>Ecdysozoa</taxon>
        <taxon>Arthropoda</taxon>
        <taxon>Hexapoda</taxon>
        <taxon>Insecta</taxon>
        <taxon>Pterygota</taxon>
        <taxon>Neoptera</taxon>
        <taxon>Endopterygota</taxon>
        <taxon>Lepidoptera</taxon>
        <taxon>Glossata</taxon>
        <taxon>Ditrysia</taxon>
        <taxon>Tineoidea</taxon>
        <taxon>Psychidae</taxon>
        <taxon>Oiketicinae</taxon>
        <taxon>Eumeta</taxon>
    </lineage>
</organism>